<dbReference type="InterPro" id="IPR013328">
    <property type="entry name" value="6PGD_dom2"/>
</dbReference>
<dbReference type="Gene3D" id="1.10.1040.10">
    <property type="entry name" value="N-(1-d-carboxylethyl)-l-norvaline Dehydrogenase, domain 2"/>
    <property type="match status" value="1"/>
</dbReference>
<evidence type="ECO:0000313" key="5">
    <source>
        <dbReference type="Proteomes" id="UP001589891"/>
    </source>
</evidence>
<dbReference type="InterPro" id="IPR036291">
    <property type="entry name" value="NAD(P)-bd_dom_sf"/>
</dbReference>
<feature type="domain" description="3-hydroxyisobutyrate dehydrogenase-like NAD-binding" evidence="3">
    <location>
        <begin position="236"/>
        <end position="352"/>
    </location>
</feature>
<dbReference type="InterPro" id="IPR051265">
    <property type="entry name" value="HIBADH-related_NP60_sf"/>
</dbReference>
<dbReference type="Proteomes" id="UP001589891">
    <property type="component" value="Unassembled WGS sequence"/>
</dbReference>
<dbReference type="SUPFAM" id="SSF51735">
    <property type="entry name" value="NAD(P)-binding Rossmann-fold domains"/>
    <property type="match status" value="1"/>
</dbReference>
<dbReference type="GO" id="GO:0016491">
    <property type="term" value="F:oxidoreductase activity"/>
    <property type="evidence" value="ECO:0007669"/>
    <property type="project" value="UniProtKB-KW"/>
</dbReference>
<dbReference type="Pfam" id="PF03446">
    <property type="entry name" value="NAD_binding_2"/>
    <property type="match status" value="1"/>
</dbReference>
<evidence type="ECO:0000256" key="1">
    <source>
        <dbReference type="ARBA" id="ARBA00023002"/>
    </source>
</evidence>
<protein>
    <submittedName>
        <fullName evidence="4">NAD(P)-dependent oxidoreductase</fullName>
        <ecNumber evidence="4">1.1.-.-</ecNumber>
    </submittedName>
</protein>
<evidence type="ECO:0000313" key="4">
    <source>
        <dbReference type="EMBL" id="MFC0708321.1"/>
    </source>
</evidence>
<dbReference type="Pfam" id="PF14833">
    <property type="entry name" value="NAD_binding_11"/>
    <property type="match status" value="1"/>
</dbReference>
<sequence length="382" mass="39810">MNRLRRSRASLRAPAVPARIQETCHATLLFDSSRSGAWHESARPFHPAPYLIRHFRHRSPVSGETQEATIMKVGFIGLGRMGSGMAANLLKAGHTVTVHNRTQERAEALVQAGAGLATDVAHACRDADTVFSMLANDEAVREVVFGEGGVLAALPEGAVHVSSSTISVALAGELQSAHGEAGQGYVSAPVFGRPDAAAAGKLFVVAAGADDAVAKVAPLLEAIGQKTFGVSATPQAANLVKLSGNFLIASVIESLGEAMALAEKGGIDRHQYLDILTSTLFGAPIYKTYGTLIAERKFQPAGFAAPLGQKDIRLVLAAAEALQVPLPLASLLRDRFLSLLAHGGEELDWSAIGDLPGRDAGLDTVTSAGSPGFLSTTRENAG</sequence>
<evidence type="ECO:0000259" key="3">
    <source>
        <dbReference type="Pfam" id="PF14833"/>
    </source>
</evidence>
<dbReference type="EMBL" id="JBHLSS010000004">
    <property type="protein sequence ID" value="MFC0708321.1"/>
    <property type="molecule type" value="Genomic_DNA"/>
</dbReference>
<dbReference type="PANTHER" id="PTHR43580">
    <property type="entry name" value="OXIDOREDUCTASE GLYR1-RELATED"/>
    <property type="match status" value="1"/>
</dbReference>
<feature type="domain" description="6-phosphogluconate dehydrogenase NADP-binding" evidence="2">
    <location>
        <begin position="72"/>
        <end position="228"/>
    </location>
</feature>
<dbReference type="SUPFAM" id="SSF48179">
    <property type="entry name" value="6-phosphogluconate dehydrogenase C-terminal domain-like"/>
    <property type="match status" value="1"/>
</dbReference>
<organism evidence="4 5">
    <name type="scientific">Azorhizophilus paspali</name>
    <name type="common">Azotobacter paspali</name>
    <dbReference type="NCBI Taxonomy" id="69963"/>
    <lineage>
        <taxon>Bacteria</taxon>
        <taxon>Pseudomonadati</taxon>
        <taxon>Pseudomonadota</taxon>
        <taxon>Gammaproteobacteria</taxon>
        <taxon>Pseudomonadales</taxon>
        <taxon>Pseudomonadaceae</taxon>
        <taxon>Azorhizophilus</taxon>
    </lineage>
</organism>
<dbReference type="InterPro" id="IPR029154">
    <property type="entry name" value="HIBADH-like_NADP-bd"/>
</dbReference>
<dbReference type="Gene3D" id="3.40.50.720">
    <property type="entry name" value="NAD(P)-binding Rossmann-like Domain"/>
    <property type="match status" value="1"/>
</dbReference>
<dbReference type="RefSeq" id="WP_376942189.1">
    <property type="nucleotide sequence ID" value="NZ_JBHLSS010000004.1"/>
</dbReference>
<gene>
    <name evidence="4" type="ORF">ACFFGX_01460</name>
</gene>
<accession>A0ABV6SFL0</accession>
<dbReference type="EC" id="1.1.-.-" evidence="4"/>
<dbReference type="InterPro" id="IPR006115">
    <property type="entry name" value="6PGDH_NADP-bd"/>
</dbReference>
<dbReference type="PROSITE" id="PS00895">
    <property type="entry name" value="3_HYDROXYISOBUT_DH"/>
    <property type="match status" value="1"/>
</dbReference>
<dbReference type="PANTHER" id="PTHR43580:SF2">
    <property type="entry name" value="CYTOKINE-LIKE NUCLEAR FACTOR N-PAC"/>
    <property type="match status" value="1"/>
</dbReference>
<name>A0ABV6SFL0_AZOPA</name>
<dbReference type="InterPro" id="IPR002204">
    <property type="entry name" value="3-OH-isobutyrate_DH-rel_CS"/>
</dbReference>
<evidence type="ECO:0000259" key="2">
    <source>
        <dbReference type="Pfam" id="PF03446"/>
    </source>
</evidence>
<keyword evidence="5" id="KW-1185">Reference proteome</keyword>
<proteinExistence type="predicted"/>
<comment type="caution">
    <text evidence="4">The sequence shown here is derived from an EMBL/GenBank/DDBJ whole genome shotgun (WGS) entry which is preliminary data.</text>
</comment>
<keyword evidence="1 4" id="KW-0560">Oxidoreductase</keyword>
<dbReference type="InterPro" id="IPR008927">
    <property type="entry name" value="6-PGluconate_DH-like_C_sf"/>
</dbReference>
<reference evidence="4 5" key="1">
    <citation type="submission" date="2024-09" db="EMBL/GenBank/DDBJ databases">
        <authorList>
            <person name="Sun Q."/>
            <person name="Mori K."/>
        </authorList>
    </citation>
    <scope>NUCLEOTIDE SEQUENCE [LARGE SCALE GENOMIC DNA]</scope>
    <source>
        <strain evidence="4 5">NCAIM B.01794</strain>
    </source>
</reference>